<sequence length="110" mass="12337">DETATIEISARSDESWKLQVKADDALGWSPKAISDFMWKLSGSGNYTGLTEQYVQITTGTGPATLYMDYKILFTLVKEAKMGSPGRITYRVDSCFSPFFSHLSNLQHSHY</sequence>
<protein>
    <submittedName>
        <fullName evidence="1">Uncharacterized protein</fullName>
    </submittedName>
</protein>
<comment type="caution">
    <text evidence="1">The sequence shown here is derived from an EMBL/GenBank/DDBJ whole genome shotgun (WGS) entry which is preliminary data.</text>
</comment>
<reference evidence="1" key="1">
    <citation type="journal article" date="2014" name="Front. Microbiol.">
        <title>High frequency of phylogenetically diverse reductive dehalogenase-homologous genes in deep subseafloor sedimentary metagenomes.</title>
        <authorList>
            <person name="Kawai M."/>
            <person name="Futagami T."/>
            <person name="Toyoda A."/>
            <person name="Takaki Y."/>
            <person name="Nishi S."/>
            <person name="Hori S."/>
            <person name="Arai W."/>
            <person name="Tsubouchi T."/>
            <person name="Morono Y."/>
            <person name="Uchiyama I."/>
            <person name="Ito T."/>
            <person name="Fujiyama A."/>
            <person name="Inagaki F."/>
            <person name="Takami H."/>
        </authorList>
    </citation>
    <scope>NUCLEOTIDE SEQUENCE</scope>
    <source>
        <strain evidence="1">Expedition CK06-06</strain>
    </source>
</reference>
<feature type="non-terminal residue" evidence="1">
    <location>
        <position position="1"/>
    </location>
</feature>
<evidence type="ECO:0000313" key="1">
    <source>
        <dbReference type="EMBL" id="GAJ11504.1"/>
    </source>
</evidence>
<gene>
    <name evidence="1" type="ORF">S12H4_42069</name>
</gene>
<proteinExistence type="predicted"/>
<name>X1U1Y3_9ZZZZ</name>
<dbReference type="EMBL" id="BARW01025703">
    <property type="protein sequence ID" value="GAJ11504.1"/>
    <property type="molecule type" value="Genomic_DNA"/>
</dbReference>
<dbReference type="AlphaFoldDB" id="X1U1Y3"/>
<accession>X1U1Y3</accession>
<organism evidence="1">
    <name type="scientific">marine sediment metagenome</name>
    <dbReference type="NCBI Taxonomy" id="412755"/>
    <lineage>
        <taxon>unclassified sequences</taxon>
        <taxon>metagenomes</taxon>
        <taxon>ecological metagenomes</taxon>
    </lineage>
</organism>